<name>A0A9J6DP47_RHIMP</name>
<feature type="compositionally biased region" description="Basic and acidic residues" evidence="1">
    <location>
        <begin position="54"/>
        <end position="68"/>
    </location>
</feature>
<dbReference type="EMBL" id="JABSTU010000008">
    <property type="protein sequence ID" value="KAH8024013.1"/>
    <property type="molecule type" value="Genomic_DNA"/>
</dbReference>
<dbReference type="AlphaFoldDB" id="A0A9J6DP47"/>
<dbReference type="Proteomes" id="UP000821866">
    <property type="component" value="Chromosome 6"/>
</dbReference>
<proteinExistence type="predicted"/>
<feature type="region of interest" description="Disordered" evidence="1">
    <location>
        <begin position="44"/>
        <end position="181"/>
    </location>
</feature>
<keyword evidence="3" id="KW-1185">Reference proteome</keyword>
<feature type="compositionally biased region" description="Polar residues" evidence="1">
    <location>
        <begin position="110"/>
        <end position="119"/>
    </location>
</feature>
<comment type="caution">
    <text evidence="2">The sequence shown here is derived from an EMBL/GenBank/DDBJ whole genome shotgun (WGS) entry which is preliminary data.</text>
</comment>
<evidence type="ECO:0000313" key="3">
    <source>
        <dbReference type="Proteomes" id="UP000821866"/>
    </source>
</evidence>
<sequence length="181" mass="19339">MGAHSWITSQAASTAGSLTFGEHCQARGWEVIGSRASITWVGPPQNYQVVTDNGETRRPRVSAKDSQRSTDVVAHSSGRAARTTTSRDRKDRQTVHDLVEAARRGRRQSGDPSSHSSQLRGAGTGAVGLADQVDRETRRGGQKNSAWAEGRAPLAQLEETNCRDGLGQESSLQGLASAHPP</sequence>
<accession>A0A9J6DP47</accession>
<feature type="compositionally biased region" description="Basic and acidic residues" evidence="1">
    <location>
        <begin position="85"/>
        <end position="103"/>
    </location>
</feature>
<reference evidence="2" key="2">
    <citation type="submission" date="2021-09" db="EMBL/GenBank/DDBJ databases">
        <authorList>
            <person name="Jia N."/>
            <person name="Wang J."/>
            <person name="Shi W."/>
            <person name="Du L."/>
            <person name="Sun Y."/>
            <person name="Zhan W."/>
            <person name="Jiang J."/>
            <person name="Wang Q."/>
            <person name="Zhang B."/>
            <person name="Ji P."/>
            <person name="Sakyi L.B."/>
            <person name="Cui X."/>
            <person name="Yuan T."/>
            <person name="Jiang B."/>
            <person name="Yang W."/>
            <person name="Lam T.T.-Y."/>
            <person name="Chang Q."/>
            <person name="Ding S."/>
            <person name="Wang X."/>
            <person name="Zhu J."/>
            <person name="Ruan X."/>
            <person name="Zhao L."/>
            <person name="Wei J."/>
            <person name="Que T."/>
            <person name="Du C."/>
            <person name="Cheng J."/>
            <person name="Dai P."/>
            <person name="Han X."/>
            <person name="Huang E."/>
            <person name="Gao Y."/>
            <person name="Liu J."/>
            <person name="Shao H."/>
            <person name="Ye R."/>
            <person name="Li L."/>
            <person name="Wei W."/>
            <person name="Wang X."/>
            <person name="Wang C."/>
            <person name="Huo Q."/>
            <person name="Li W."/>
            <person name="Guo W."/>
            <person name="Chen H."/>
            <person name="Chen S."/>
            <person name="Zhou L."/>
            <person name="Zhou L."/>
            <person name="Ni X."/>
            <person name="Tian J."/>
            <person name="Zhou Y."/>
            <person name="Sheng Y."/>
            <person name="Liu T."/>
            <person name="Pan Y."/>
            <person name="Xia L."/>
            <person name="Li J."/>
            <person name="Zhao F."/>
            <person name="Cao W."/>
        </authorList>
    </citation>
    <scope>NUCLEOTIDE SEQUENCE</scope>
    <source>
        <strain evidence="2">Rmic-2018</strain>
        <tissue evidence="2">Larvae</tissue>
    </source>
</reference>
<evidence type="ECO:0000256" key="1">
    <source>
        <dbReference type="SAM" id="MobiDB-lite"/>
    </source>
</evidence>
<gene>
    <name evidence="2" type="ORF">HPB51_020771</name>
</gene>
<evidence type="ECO:0000313" key="2">
    <source>
        <dbReference type="EMBL" id="KAH8024013.1"/>
    </source>
</evidence>
<reference evidence="2" key="1">
    <citation type="journal article" date="2020" name="Cell">
        <title>Large-Scale Comparative Analyses of Tick Genomes Elucidate Their Genetic Diversity and Vector Capacities.</title>
        <authorList>
            <consortium name="Tick Genome and Microbiome Consortium (TIGMIC)"/>
            <person name="Jia N."/>
            <person name="Wang J."/>
            <person name="Shi W."/>
            <person name="Du L."/>
            <person name="Sun Y."/>
            <person name="Zhan W."/>
            <person name="Jiang J.F."/>
            <person name="Wang Q."/>
            <person name="Zhang B."/>
            <person name="Ji P."/>
            <person name="Bell-Sakyi L."/>
            <person name="Cui X.M."/>
            <person name="Yuan T.T."/>
            <person name="Jiang B.G."/>
            <person name="Yang W.F."/>
            <person name="Lam T.T."/>
            <person name="Chang Q.C."/>
            <person name="Ding S.J."/>
            <person name="Wang X.J."/>
            <person name="Zhu J.G."/>
            <person name="Ruan X.D."/>
            <person name="Zhao L."/>
            <person name="Wei J.T."/>
            <person name="Ye R.Z."/>
            <person name="Que T.C."/>
            <person name="Du C.H."/>
            <person name="Zhou Y.H."/>
            <person name="Cheng J.X."/>
            <person name="Dai P.F."/>
            <person name="Guo W.B."/>
            <person name="Han X.H."/>
            <person name="Huang E.J."/>
            <person name="Li L.F."/>
            <person name="Wei W."/>
            <person name="Gao Y.C."/>
            <person name="Liu J.Z."/>
            <person name="Shao H.Z."/>
            <person name="Wang X."/>
            <person name="Wang C.C."/>
            <person name="Yang T.C."/>
            <person name="Huo Q.B."/>
            <person name="Li W."/>
            <person name="Chen H.Y."/>
            <person name="Chen S.E."/>
            <person name="Zhou L.G."/>
            <person name="Ni X.B."/>
            <person name="Tian J.H."/>
            <person name="Sheng Y."/>
            <person name="Liu T."/>
            <person name="Pan Y.S."/>
            <person name="Xia L.Y."/>
            <person name="Li J."/>
            <person name="Zhao F."/>
            <person name="Cao W.C."/>
        </authorList>
    </citation>
    <scope>NUCLEOTIDE SEQUENCE</scope>
    <source>
        <strain evidence="2">Rmic-2018</strain>
    </source>
</reference>
<protein>
    <submittedName>
        <fullName evidence="2">Uncharacterized protein</fullName>
    </submittedName>
</protein>
<organism evidence="2 3">
    <name type="scientific">Rhipicephalus microplus</name>
    <name type="common">Cattle tick</name>
    <name type="synonym">Boophilus microplus</name>
    <dbReference type="NCBI Taxonomy" id="6941"/>
    <lineage>
        <taxon>Eukaryota</taxon>
        <taxon>Metazoa</taxon>
        <taxon>Ecdysozoa</taxon>
        <taxon>Arthropoda</taxon>
        <taxon>Chelicerata</taxon>
        <taxon>Arachnida</taxon>
        <taxon>Acari</taxon>
        <taxon>Parasitiformes</taxon>
        <taxon>Ixodida</taxon>
        <taxon>Ixodoidea</taxon>
        <taxon>Ixodidae</taxon>
        <taxon>Rhipicephalinae</taxon>
        <taxon>Rhipicephalus</taxon>
        <taxon>Boophilus</taxon>
    </lineage>
</organism>